<evidence type="ECO:0000256" key="6">
    <source>
        <dbReference type="PIRSR" id="PIRSR604450-51"/>
    </source>
</evidence>
<feature type="modified residue" description="N6-(pyridoxal phosphate)lysine" evidence="6">
    <location>
        <position position="107"/>
    </location>
</feature>
<accession>L7VG60</accession>
<evidence type="ECO:0000256" key="3">
    <source>
        <dbReference type="ARBA" id="ARBA00022898"/>
    </source>
</evidence>
<evidence type="ECO:0000313" key="9">
    <source>
        <dbReference type="EMBL" id="AGC66955.1"/>
    </source>
</evidence>
<evidence type="ECO:0000259" key="8">
    <source>
        <dbReference type="Pfam" id="PF14821"/>
    </source>
</evidence>
<feature type="domain" description="Tryptophan synthase beta chain-like PALP" evidence="7">
    <location>
        <begin position="96"/>
        <end position="381"/>
    </location>
</feature>
<dbReference type="PATRIC" id="fig|1133592.3.peg.183"/>
<dbReference type="STRING" id="1133592.ASNER_198"/>
<dbReference type="Proteomes" id="UP000011174">
    <property type="component" value="Chromosome"/>
</dbReference>
<dbReference type="InterPro" id="IPR001926">
    <property type="entry name" value="TrpB-like_PALP"/>
</dbReference>
<dbReference type="InterPro" id="IPR051166">
    <property type="entry name" value="Threonine_Synthase"/>
</dbReference>
<dbReference type="PANTHER" id="PTHR42690">
    <property type="entry name" value="THREONINE SYNTHASE FAMILY MEMBER"/>
    <property type="match status" value="1"/>
</dbReference>
<dbReference type="GO" id="GO:0004795">
    <property type="term" value="F:threonine synthase activity"/>
    <property type="evidence" value="ECO:0007669"/>
    <property type="project" value="UniProtKB-UniRule"/>
</dbReference>
<keyword evidence="4" id="KW-0456">Lyase</keyword>
<dbReference type="Gene3D" id="3.90.1380.10">
    <property type="entry name" value="Threonine synthase, N-terminal domain"/>
    <property type="match status" value="1"/>
</dbReference>
<gene>
    <name evidence="9" type="primary">thrC</name>
    <name evidence="9" type="ORF">ASNER_198</name>
</gene>
<dbReference type="KEGG" id="udi:ASNER_198"/>
<dbReference type="NCBIfam" id="TIGR00260">
    <property type="entry name" value="thrC"/>
    <property type="match status" value="1"/>
</dbReference>
<dbReference type="Gene3D" id="3.40.50.1100">
    <property type="match status" value="2"/>
</dbReference>
<dbReference type="GO" id="GO:0009088">
    <property type="term" value="P:threonine biosynthetic process"/>
    <property type="evidence" value="ECO:0007669"/>
    <property type="project" value="UniProtKB-UniRule"/>
</dbReference>
<evidence type="ECO:0000256" key="4">
    <source>
        <dbReference type="ARBA" id="ARBA00023239"/>
    </source>
</evidence>
<dbReference type="InterPro" id="IPR037158">
    <property type="entry name" value="Thr_synth_N_sf"/>
</dbReference>
<dbReference type="InterPro" id="IPR036052">
    <property type="entry name" value="TrpB-like_PALP_sf"/>
</dbReference>
<dbReference type="AlphaFoldDB" id="L7VG60"/>
<protein>
    <recommendedName>
        <fullName evidence="5">Threonine synthase</fullName>
        <ecNumber evidence="5">4.2.3.1</ecNumber>
    </recommendedName>
</protein>
<feature type="domain" description="Threonine synthase N-terminal" evidence="8">
    <location>
        <begin position="3"/>
        <end position="78"/>
    </location>
</feature>
<evidence type="ECO:0000313" key="10">
    <source>
        <dbReference type="Proteomes" id="UP000011174"/>
    </source>
</evidence>
<evidence type="ECO:0000259" key="7">
    <source>
        <dbReference type="Pfam" id="PF00291"/>
    </source>
</evidence>
<name>L7VG60_9FLAO</name>
<dbReference type="Pfam" id="PF00291">
    <property type="entry name" value="PALP"/>
    <property type="match status" value="1"/>
</dbReference>
<keyword evidence="3 6" id="KW-0663">Pyridoxal phosphate</keyword>
<comment type="similarity">
    <text evidence="2">Belongs to the threonine synthase family.</text>
</comment>
<dbReference type="EC" id="4.2.3.1" evidence="5"/>
<dbReference type="SUPFAM" id="SSF53686">
    <property type="entry name" value="Tryptophan synthase beta subunit-like PLP-dependent enzymes"/>
    <property type="match status" value="1"/>
</dbReference>
<dbReference type="EMBL" id="CP003263">
    <property type="protein sequence ID" value="AGC66955.1"/>
    <property type="molecule type" value="Genomic_DNA"/>
</dbReference>
<evidence type="ECO:0000256" key="1">
    <source>
        <dbReference type="ARBA" id="ARBA00001933"/>
    </source>
</evidence>
<dbReference type="OrthoDB" id="9763107at2"/>
<dbReference type="HOGENOM" id="CLU_015170_0_0_10"/>
<organism evidence="9 10">
    <name type="scientific">Candidatus Uzinura diaspidicola str. ASNER</name>
    <dbReference type="NCBI Taxonomy" id="1133592"/>
    <lineage>
        <taxon>Bacteria</taxon>
        <taxon>Pseudomonadati</taxon>
        <taxon>Bacteroidota</taxon>
        <taxon>Flavobacteriia</taxon>
        <taxon>Flavobacteriales</taxon>
        <taxon>Candidatus Uzinura</taxon>
    </lineage>
</organism>
<evidence type="ECO:0000256" key="5">
    <source>
        <dbReference type="NCBIfam" id="TIGR00260"/>
    </source>
</evidence>
<dbReference type="InterPro" id="IPR004450">
    <property type="entry name" value="Thr_synthase-like"/>
</dbReference>
<dbReference type="Pfam" id="PF14821">
    <property type="entry name" value="Thr_synth_N"/>
    <property type="match status" value="1"/>
</dbReference>
<reference evidence="9 10" key="1">
    <citation type="journal article" date="2013" name="Environ. Microbiol.">
        <title>The nutrient supplying capabilities of Uzinura, an endosymbiont of armoured scale insects.</title>
        <authorList>
            <person name="Sabree Z.L."/>
            <person name="Huang C.Y."/>
            <person name="Okusu A."/>
            <person name="Moran N.A."/>
            <person name="Normark B.B."/>
        </authorList>
    </citation>
    <scope>NUCLEOTIDE SEQUENCE [LARGE SCALE GENOMIC DNA]</scope>
    <source>
        <strain evidence="9 10">ASNER</strain>
    </source>
</reference>
<evidence type="ECO:0000256" key="2">
    <source>
        <dbReference type="ARBA" id="ARBA00005517"/>
    </source>
</evidence>
<proteinExistence type="inferred from homology"/>
<comment type="cofactor">
    <cofactor evidence="1 6">
        <name>pyridoxal 5'-phosphate</name>
        <dbReference type="ChEBI" id="CHEBI:597326"/>
    </cofactor>
</comment>
<dbReference type="InterPro" id="IPR029144">
    <property type="entry name" value="Thr_synth_N"/>
</dbReference>
<dbReference type="PANTHER" id="PTHR42690:SF1">
    <property type="entry name" value="THREONINE SYNTHASE-LIKE 2"/>
    <property type="match status" value="1"/>
</dbReference>
<keyword evidence="10" id="KW-1185">Reference proteome</keyword>
<sequence length="438" mass="50258">MRFYSLKNYKHKASFEEAITHGLAPDKGLYFPERIPVLSKKFLHNLSKNNIYDIAFQLIHPFIGDSISENIVYSIITETLKFTFPVKSIDKNISVLELYQGPTMAFKDIGAKFMAGCLGYFMGKKDSYITVLVATSGDTGGAVAHGFFKVDGIKVVILYPSKRVSELQEKQLTTLGDNIISLEIDGDFDDCQKLVKKAFLDSFLQRNRKLTSANSINIARWLPQIFYYCIAYRFLEKKDHKKVIFSVPSGNFGNICAGLMAERMGLPISLFIASTNENDTIPRFIDSPIYEPKKAKYTLSNAMDVADPSNFIRILALHSNKELLRNNMIAYRFTDKQTIITMQNIWEKRKYMLDPHGAISLLGIMKYLKEKEKNLDTIGFVFETAHPIKFSDKIKEPLRRNISSPNNCNISFNKDKNFYRLSTKYEEFREFLLDTNIR</sequence>